<name>A0A9X4PAH8_9PAST</name>
<keyword evidence="6 8" id="KW-1133">Transmembrane helix</keyword>
<comment type="similarity">
    <text evidence="2 8">Belongs to the UPF0283 family.</text>
</comment>
<evidence type="ECO:0000313" key="10">
    <source>
        <dbReference type="Proteomes" id="UP001155500"/>
    </source>
</evidence>
<dbReference type="EMBL" id="LWID01000001">
    <property type="protein sequence ID" value="MDG6895503.1"/>
    <property type="molecule type" value="Genomic_DNA"/>
</dbReference>
<keyword evidence="10" id="KW-1185">Reference proteome</keyword>
<dbReference type="InterPro" id="IPR006507">
    <property type="entry name" value="UPF0283"/>
</dbReference>
<keyword evidence="5 8" id="KW-0812">Transmembrane</keyword>
<dbReference type="PANTHER" id="PTHR39342:SF1">
    <property type="entry name" value="UPF0283 MEMBRANE PROTEIN YCJF"/>
    <property type="match status" value="1"/>
</dbReference>
<dbReference type="PANTHER" id="PTHR39342">
    <property type="entry name" value="UPF0283 MEMBRANE PROTEIN YCJF"/>
    <property type="match status" value="1"/>
</dbReference>
<evidence type="ECO:0000256" key="2">
    <source>
        <dbReference type="ARBA" id="ARBA00008255"/>
    </source>
</evidence>
<dbReference type="RefSeq" id="WP_279572887.1">
    <property type="nucleotide sequence ID" value="NZ_LWID01000001.1"/>
</dbReference>
<dbReference type="AlphaFoldDB" id="A0A9X4PAH8"/>
<evidence type="ECO:0000256" key="6">
    <source>
        <dbReference type="ARBA" id="ARBA00022989"/>
    </source>
</evidence>
<comment type="subcellular location">
    <subcellularLocation>
        <location evidence="1">Cell inner membrane</location>
        <topology evidence="1">Multi-pass membrane protein</topology>
    </subcellularLocation>
    <subcellularLocation>
        <location evidence="8">Cell membrane</location>
        <topology evidence="8">Multi-pass membrane protein</topology>
    </subcellularLocation>
</comment>
<keyword evidence="3 8" id="KW-1003">Cell membrane</keyword>
<feature type="transmembrane region" description="Helical" evidence="8">
    <location>
        <begin position="219"/>
        <end position="238"/>
    </location>
</feature>
<evidence type="ECO:0000256" key="3">
    <source>
        <dbReference type="ARBA" id="ARBA00022475"/>
    </source>
</evidence>
<evidence type="ECO:0000256" key="8">
    <source>
        <dbReference type="HAMAP-Rule" id="MF_01085"/>
    </source>
</evidence>
<organism evidence="9 10">
    <name type="scientific">Volucribacter amazonae</name>
    <dbReference type="NCBI Taxonomy" id="256731"/>
    <lineage>
        <taxon>Bacteria</taxon>
        <taxon>Pseudomonadati</taxon>
        <taxon>Pseudomonadota</taxon>
        <taxon>Gammaproteobacteria</taxon>
        <taxon>Pasteurellales</taxon>
        <taxon>Pasteurellaceae</taxon>
        <taxon>Volucribacter</taxon>
    </lineage>
</organism>
<feature type="transmembrane region" description="Helical" evidence="8">
    <location>
        <begin position="97"/>
        <end position="118"/>
    </location>
</feature>
<evidence type="ECO:0000256" key="4">
    <source>
        <dbReference type="ARBA" id="ARBA00022519"/>
    </source>
</evidence>
<dbReference type="Proteomes" id="UP001155500">
    <property type="component" value="Unassembled WGS sequence"/>
</dbReference>
<gene>
    <name evidence="9" type="ORF">A6A20_07690</name>
</gene>
<proteinExistence type="inferred from homology"/>
<dbReference type="NCBIfam" id="TIGR01620">
    <property type="entry name" value="hyp_HI0043"/>
    <property type="match status" value="1"/>
</dbReference>
<accession>A0A9X4PAH8</accession>
<protein>
    <recommendedName>
        <fullName evidence="8">UPF0283 membrane protein A6A20_07690</fullName>
    </recommendedName>
</protein>
<keyword evidence="7 8" id="KW-0472">Membrane</keyword>
<comment type="caution">
    <text evidence="9">The sequence shown here is derived from an EMBL/GenBank/DDBJ whole genome shotgun (WGS) entry which is preliminary data.</text>
</comment>
<dbReference type="GO" id="GO:0005886">
    <property type="term" value="C:plasma membrane"/>
    <property type="evidence" value="ECO:0007669"/>
    <property type="project" value="UniProtKB-SubCell"/>
</dbReference>
<dbReference type="InterPro" id="IPR021147">
    <property type="entry name" value="DUF697"/>
</dbReference>
<dbReference type="Pfam" id="PF05128">
    <property type="entry name" value="DUF697"/>
    <property type="match status" value="1"/>
</dbReference>
<feature type="transmembrane region" description="Helical" evidence="8">
    <location>
        <begin position="68"/>
        <end position="85"/>
    </location>
</feature>
<sequence>MTKQFFSQTEQPPQHNDEAETIQQKQIFTTDDIQLDPTALNSATLEGEWLEEKFEQVIQPKPKWWKKLLATGVILFLVAVIAQTIQWLLDNWQQNQWIYVVFALASLALIIVGLNAIVQEWRTLVRLKRRIRQQQQGEQLFQPSSQSAPQDDSEKGKAFCLALAENMQLSPQDPRLVQWQQQLNEAHSAQEVSYLFSQTVLADLDRQAKKAISHSAGEATLIVAISPLALVDMLFVAWRNLRLINKIAQIYGIELGYFSRIRLLRMVLVNIAFAGASELVQEMGMDWLSQDITAKLSARMAQGIGVGLLTARLGIKTMEFCRPIAFQAGEKPRLSMIHKQLLITLKDSVLKTNIKKTKEYHQ</sequence>
<reference evidence="9" key="1">
    <citation type="submission" date="2016-03" db="EMBL/GenBank/DDBJ databases">
        <title>Co-evolution between Pasteurellaceae and their hosts.</title>
        <authorList>
            <person name="Hansen M.J."/>
            <person name="Bojesen A.M."/>
            <person name="Planet P."/>
        </authorList>
    </citation>
    <scope>NUCLEOTIDE SEQUENCE</scope>
    <source>
        <strain evidence="9">146/S8/89</strain>
    </source>
</reference>
<evidence type="ECO:0000256" key="7">
    <source>
        <dbReference type="ARBA" id="ARBA00023136"/>
    </source>
</evidence>
<evidence type="ECO:0000256" key="1">
    <source>
        <dbReference type="ARBA" id="ARBA00004429"/>
    </source>
</evidence>
<keyword evidence="4" id="KW-0997">Cell inner membrane</keyword>
<evidence type="ECO:0000313" key="9">
    <source>
        <dbReference type="EMBL" id="MDG6895503.1"/>
    </source>
</evidence>
<evidence type="ECO:0000256" key="5">
    <source>
        <dbReference type="ARBA" id="ARBA00022692"/>
    </source>
</evidence>
<dbReference type="HAMAP" id="MF_01085">
    <property type="entry name" value="UPF0283"/>
    <property type="match status" value="1"/>
</dbReference>